<dbReference type="Proteomes" id="UP000281553">
    <property type="component" value="Unassembled WGS sequence"/>
</dbReference>
<sequence length="141" mass="15712">MLFVTVMERIFFRSYHLPTLNIPKFNEISVSSWIRVMNMSTITDFGTMSGPSFHCLSAGIGLFFTLLIFCETMLNSITALKPKAKKPSPVIMDHILTNVVFPLISVFLGWPFMSGVPVRTIANTMALVKLEPHPPPGKPAQ</sequence>
<dbReference type="EMBL" id="UYRU01057696">
    <property type="protein sequence ID" value="VDN13895.1"/>
    <property type="molecule type" value="Genomic_DNA"/>
</dbReference>
<gene>
    <name evidence="2" type="ORF">DILT_LOCUS9726</name>
</gene>
<keyword evidence="1" id="KW-0472">Membrane</keyword>
<organism evidence="2 3">
    <name type="scientific">Dibothriocephalus latus</name>
    <name type="common">Fish tapeworm</name>
    <name type="synonym">Diphyllobothrium latum</name>
    <dbReference type="NCBI Taxonomy" id="60516"/>
    <lineage>
        <taxon>Eukaryota</taxon>
        <taxon>Metazoa</taxon>
        <taxon>Spiralia</taxon>
        <taxon>Lophotrochozoa</taxon>
        <taxon>Platyhelminthes</taxon>
        <taxon>Cestoda</taxon>
        <taxon>Eucestoda</taxon>
        <taxon>Diphyllobothriidea</taxon>
        <taxon>Diphyllobothriidae</taxon>
        <taxon>Dibothriocephalus</taxon>
    </lineage>
</organism>
<keyword evidence="1" id="KW-0812">Transmembrane</keyword>
<feature type="transmembrane region" description="Helical" evidence="1">
    <location>
        <begin position="51"/>
        <end position="74"/>
    </location>
</feature>
<keyword evidence="1" id="KW-1133">Transmembrane helix</keyword>
<accession>A0A3P7L9B0</accession>
<dbReference type="AlphaFoldDB" id="A0A3P7L9B0"/>
<reference evidence="2 3" key="1">
    <citation type="submission" date="2018-11" db="EMBL/GenBank/DDBJ databases">
        <authorList>
            <consortium name="Pathogen Informatics"/>
        </authorList>
    </citation>
    <scope>NUCLEOTIDE SEQUENCE [LARGE SCALE GENOMIC DNA]</scope>
</reference>
<name>A0A3P7L9B0_DIBLA</name>
<keyword evidence="3" id="KW-1185">Reference proteome</keyword>
<protein>
    <submittedName>
        <fullName evidence="2">Uncharacterized protein</fullName>
    </submittedName>
</protein>
<dbReference type="OrthoDB" id="6277211at2759"/>
<proteinExistence type="predicted"/>
<evidence type="ECO:0000256" key="1">
    <source>
        <dbReference type="SAM" id="Phobius"/>
    </source>
</evidence>
<feature type="transmembrane region" description="Helical" evidence="1">
    <location>
        <begin position="95"/>
        <end position="113"/>
    </location>
</feature>
<evidence type="ECO:0000313" key="2">
    <source>
        <dbReference type="EMBL" id="VDN13895.1"/>
    </source>
</evidence>
<evidence type="ECO:0000313" key="3">
    <source>
        <dbReference type="Proteomes" id="UP000281553"/>
    </source>
</evidence>